<dbReference type="PANTHER" id="PTHR32097">
    <property type="entry name" value="CAMP-BINDING PROTEIN 1-RELATED"/>
    <property type="match status" value="1"/>
</dbReference>
<accession>A0ABU7FH19</accession>
<dbReference type="Gene3D" id="2.60.60.30">
    <property type="entry name" value="sav2460 like domains"/>
    <property type="match status" value="1"/>
</dbReference>
<dbReference type="Proteomes" id="UP001333996">
    <property type="component" value="Unassembled WGS sequence"/>
</dbReference>
<evidence type="ECO:0000256" key="1">
    <source>
        <dbReference type="ARBA" id="ARBA00008775"/>
    </source>
</evidence>
<evidence type="ECO:0000313" key="3">
    <source>
        <dbReference type="EMBL" id="MED7823385.1"/>
    </source>
</evidence>
<evidence type="ECO:0000259" key="2">
    <source>
        <dbReference type="Pfam" id="PF02342"/>
    </source>
</evidence>
<evidence type="ECO:0000313" key="4">
    <source>
        <dbReference type="Proteomes" id="UP001333996"/>
    </source>
</evidence>
<dbReference type="InterPro" id="IPR051324">
    <property type="entry name" value="Stress/Tellurium_Resist"/>
</dbReference>
<comment type="similarity">
    <text evidence="1">Belongs to the CAPAB/TerDEXZ family.</text>
</comment>
<protein>
    <submittedName>
        <fullName evidence="3">TerD family protein</fullName>
    </submittedName>
</protein>
<dbReference type="PANTHER" id="PTHR32097:SF4">
    <property type="entry name" value="GENERAL STRESS PROTEIN 16U"/>
    <property type="match status" value="1"/>
</dbReference>
<dbReference type="Pfam" id="PF02342">
    <property type="entry name" value="TerD"/>
    <property type="match status" value="1"/>
</dbReference>
<name>A0ABU7FH19_9ACTN</name>
<comment type="caution">
    <text evidence="3">The sequence shown here is derived from an EMBL/GenBank/DDBJ whole genome shotgun (WGS) entry which is preliminary data.</text>
</comment>
<dbReference type="InterPro" id="IPR003325">
    <property type="entry name" value="TerD"/>
</dbReference>
<dbReference type="CDD" id="cd06974">
    <property type="entry name" value="TerD_like"/>
    <property type="match status" value="1"/>
</dbReference>
<feature type="domain" description="TerD" evidence="2">
    <location>
        <begin position="11"/>
        <end position="177"/>
    </location>
</feature>
<reference evidence="3" key="1">
    <citation type="submission" date="2024-01" db="EMBL/GenBank/DDBJ databases">
        <title>First draft genome sequence data of TA4-1, the type strain of Gram-positive actinobacterium Streptomyces chiangmaiensis.</title>
        <authorList>
            <person name="Yasawong M."/>
            <person name="Nantapong N."/>
        </authorList>
    </citation>
    <scope>NUCLEOTIDE SEQUENCE</scope>
    <source>
        <strain evidence="3">TA4-1</strain>
    </source>
</reference>
<proteinExistence type="inferred from homology"/>
<keyword evidence="4" id="KW-1185">Reference proteome</keyword>
<dbReference type="EMBL" id="JAYWVC010000043">
    <property type="protein sequence ID" value="MED7823385.1"/>
    <property type="molecule type" value="Genomic_DNA"/>
</dbReference>
<organism evidence="3 4">
    <name type="scientific">Streptomyces chiangmaiensis</name>
    <dbReference type="NCBI Taxonomy" id="766497"/>
    <lineage>
        <taxon>Bacteria</taxon>
        <taxon>Bacillati</taxon>
        <taxon>Actinomycetota</taxon>
        <taxon>Actinomycetes</taxon>
        <taxon>Kitasatosporales</taxon>
        <taxon>Streptomycetaceae</taxon>
        <taxon>Streptomyces</taxon>
    </lineage>
</organism>
<gene>
    <name evidence="3" type="ORF">VXC91_15665</name>
</gene>
<sequence length="193" mass="21300">MARWVPPRFDTGRRCLVSSADKGLRKVEVRLKWDPSPFGEPPRHLDIVAATYSADDPQGRPVYVVAYDSRSPDGTINMTRHSQTGQGFGFVEVMVLELDRLASSFGRVVVGVVIHQDRGRRTFGDIENAAVLVAEKYTELLADDFAQVADSTATTIAEFARNGSGEWELHEMIRGFDSAPPAFAMEMGAIRPT</sequence>